<dbReference type="CDD" id="cd03510">
    <property type="entry name" value="Rhizobitoxine-FADS-like"/>
    <property type="match status" value="1"/>
</dbReference>
<evidence type="ECO:0000313" key="3">
    <source>
        <dbReference type="EMBL" id="KAB0636219.1"/>
    </source>
</evidence>
<dbReference type="EMBL" id="VZOK01000030">
    <property type="protein sequence ID" value="KAB0636219.1"/>
    <property type="molecule type" value="Genomic_DNA"/>
</dbReference>
<dbReference type="Pfam" id="PF00487">
    <property type="entry name" value="FA_desaturase"/>
    <property type="match status" value="1"/>
</dbReference>
<dbReference type="AlphaFoldDB" id="A0A6L3MWF8"/>
<dbReference type="GO" id="GO:0008610">
    <property type="term" value="P:lipid biosynthetic process"/>
    <property type="evidence" value="ECO:0007669"/>
    <property type="project" value="UniProtKB-ARBA"/>
</dbReference>
<keyword evidence="1" id="KW-0472">Membrane</keyword>
<feature type="domain" description="Fatty acid desaturase" evidence="2">
    <location>
        <begin position="66"/>
        <end position="303"/>
    </location>
</feature>
<feature type="transmembrane region" description="Helical" evidence="1">
    <location>
        <begin position="220"/>
        <end position="237"/>
    </location>
</feature>
<name>A0A6L3MWF8_9BURK</name>
<evidence type="ECO:0000259" key="2">
    <source>
        <dbReference type="Pfam" id="PF00487"/>
    </source>
</evidence>
<feature type="transmembrane region" description="Helical" evidence="1">
    <location>
        <begin position="156"/>
        <end position="174"/>
    </location>
</feature>
<protein>
    <submittedName>
        <fullName evidence="3">Fatty acid desaturase family protein</fullName>
    </submittedName>
</protein>
<keyword evidence="1" id="KW-0812">Transmembrane</keyword>
<dbReference type="InterPro" id="IPR005804">
    <property type="entry name" value="FA_desaturase_dom"/>
</dbReference>
<dbReference type="GO" id="GO:0016717">
    <property type="term" value="F:oxidoreductase activity, acting on paired donors, with oxidation of a pair of donors resulting in the reduction of molecular oxygen to two molecules of water"/>
    <property type="evidence" value="ECO:0007669"/>
    <property type="project" value="TreeGrafter"/>
</dbReference>
<organism evidence="3 4">
    <name type="scientific">Burkholderia stagnalis</name>
    <dbReference type="NCBI Taxonomy" id="1503054"/>
    <lineage>
        <taxon>Bacteria</taxon>
        <taxon>Pseudomonadati</taxon>
        <taxon>Pseudomonadota</taxon>
        <taxon>Betaproteobacteria</taxon>
        <taxon>Burkholderiales</taxon>
        <taxon>Burkholderiaceae</taxon>
        <taxon>Burkholderia</taxon>
        <taxon>Burkholderia cepacia complex</taxon>
    </lineage>
</organism>
<dbReference type="InterPro" id="IPR012171">
    <property type="entry name" value="Fatty_acid_desaturase"/>
</dbReference>
<dbReference type="PANTHER" id="PTHR19353">
    <property type="entry name" value="FATTY ACID DESATURASE 2"/>
    <property type="match status" value="1"/>
</dbReference>
<feature type="transmembrane region" description="Helical" evidence="1">
    <location>
        <begin position="43"/>
        <end position="62"/>
    </location>
</feature>
<dbReference type="PANTHER" id="PTHR19353:SF19">
    <property type="entry name" value="DELTA(5) FATTY ACID DESATURASE C-RELATED"/>
    <property type="match status" value="1"/>
</dbReference>
<reference evidence="3 4" key="1">
    <citation type="submission" date="2019-09" db="EMBL/GenBank/DDBJ databases">
        <title>Draft genome sequences of 48 bacterial type strains from the CCUG.</title>
        <authorList>
            <person name="Tunovic T."/>
            <person name="Pineiro-Iglesias B."/>
            <person name="Unosson C."/>
            <person name="Inganas E."/>
            <person name="Ohlen M."/>
            <person name="Cardew S."/>
            <person name="Jensie-Markopoulos S."/>
            <person name="Salva-Serra F."/>
            <person name="Jaen-Luchoro D."/>
            <person name="Karlsson R."/>
            <person name="Svensson-Stadler L."/>
            <person name="Chun J."/>
            <person name="Moore E."/>
        </authorList>
    </citation>
    <scope>NUCLEOTIDE SEQUENCE [LARGE SCALE GENOMIC DNA]</scope>
    <source>
        <strain evidence="3 4">CCUG 65686</strain>
    </source>
</reference>
<gene>
    <name evidence="3" type="ORF">F7R25_20385</name>
</gene>
<proteinExistence type="predicted"/>
<evidence type="ECO:0000313" key="4">
    <source>
        <dbReference type="Proteomes" id="UP000473470"/>
    </source>
</evidence>
<dbReference type="Proteomes" id="UP000473470">
    <property type="component" value="Unassembled WGS sequence"/>
</dbReference>
<comment type="caution">
    <text evidence="3">The sequence shown here is derived from an EMBL/GenBank/DDBJ whole genome shotgun (WGS) entry which is preliminary data.</text>
</comment>
<keyword evidence="1" id="KW-1133">Transmembrane helix</keyword>
<feature type="transmembrane region" description="Helical" evidence="1">
    <location>
        <begin position="195"/>
        <end position="214"/>
    </location>
</feature>
<sequence>MGRTARAAQGAGMTRHNPFAGDNAELGRFAPDAALFRLRPWRAVAALAGDWMLIALSFAAAAHMPHPLVYALAAVVIARSQLALGVMMHEGAHGLLAPRRRINDALGQALAAGPLWLSLRTYRSGHLEHHRAPMHRDDPVAAVFGIHDYPLVRRALIARLLAYACGIGYVASVAKLVRGEFRHVLPKVAKSRGYVVWEIASMLASNALLFGVLAHAGHPLLYVGLWIVPSVTLLPLAGHVRAIFEHAGLPAGADQSRNARTIVRRSWQTFLFGPHAVHFHIEHHLFMRVPFYHLPSVHRQLAQRRLLPANRLYAGYGRVLCDVSIR</sequence>
<evidence type="ECO:0000256" key="1">
    <source>
        <dbReference type="SAM" id="Phobius"/>
    </source>
</evidence>
<accession>A0A6L3MWF8</accession>
<dbReference type="GO" id="GO:0016020">
    <property type="term" value="C:membrane"/>
    <property type="evidence" value="ECO:0007669"/>
    <property type="project" value="TreeGrafter"/>
</dbReference>